<gene>
    <name evidence="6" type="ORF">ACHAWO_002354</name>
</gene>
<dbReference type="Gene3D" id="1.25.40.10">
    <property type="entry name" value="Tetratricopeptide repeat domain"/>
    <property type="match status" value="4"/>
</dbReference>
<keyword evidence="1" id="KW-0677">Repeat</keyword>
<evidence type="ECO:0000313" key="6">
    <source>
        <dbReference type="EMBL" id="KAL3792749.1"/>
    </source>
</evidence>
<reference evidence="6 7" key="1">
    <citation type="submission" date="2024-10" db="EMBL/GenBank/DDBJ databases">
        <title>Updated reference genomes for cyclostephanoid diatoms.</title>
        <authorList>
            <person name="Roberts W.R."/>
            <person name="Alverson A.J."/>
        </authorList>
    </citation>
    <scope>NUCLEOTIDE SEQUENCE [LARGE SCALE GENOMIC DNA]</scope>
    <source>
        <strain evidence="6 7">AJA010-31</strain>
    </source>
</reference>
<feature type="compositionally biased region" description="Basic and acidic residues" evidence="5">
    <location>
        <begin position="479"/>
        <end position="496"/>
    </location>
</feature>
<dbReference type="PANTHER" id="PTHR45641:SF19">
    <property type="entry name" value="NEPHROCYSTIN-3"/>
    <property type="match status" value="1"/>
</dbReference>
<dbReference type="InterPro" id="IPR011990">
    <property type="entry name" value="TPR-like_helical_dom_sf"/>
</dbReference>
<feature type="repeat" description="TPR" evidence="3">
    <location>
        <begin position="947"/>
        <end position="980"/>
    </location>
</feature>
<dbReference type="PROSITE" id="PS50005">
    <property type="entry name" value="TPR"/>
    <property type="match status" value="1"/>
</dbReference>
<protein>
    <recommendedName>
        <fullName evidence="8">TPR-like protein</fullName>
    </recommendedName>
</protein>
<keyword evidence="7" id="KW-1185">Reference proteome</keyword>
<dbReference type="InterPro" id="IPR019734">
    <property type="entry name" value="TPR_rpt"/>
</dbReference>
<dbReference type="Pfam" id="PF13374">
    <property type="entry name" value="TPR_10"/>
    <property type="match status" value="1"/>
</dbReference>
<feature type="coiled-coil region" evidence="4">
    <location>
        <begin position="1012"/>
        <end position="1060"/>
    </location>
</feature>
<dbReference type="Pfam" id="PF13424">
    <property type="entry name" value="TPR_12"/>
    <property type="match status" value="1"/>
</dbReference>
<evidence type="ECO:0000256" key="1">
    <source>
        <dbReference type="ARBA" id="ARBA00022737"/>
    </source>
</evidence>
<feature type="compositionally biased region" description="Basic and acidic residues" evidence="5">
    <location>
        <begin position="411"/>
        <end position="420"/>
    </location>
</feature>
<feature type="compositionally biased region" description="Basic and acidic residues" evidence="5">
    <location>
        <begin position="302"/>
        <end position="312"/>
    </location>
</feature>
<proteinExistence type="predicted"/>
<feature type="compositionally biased region" description="Polar residues" evidence="5">
    <location>
        <begin position="421"/>
        <end position="454"/>
    </location>
</feature>
<feature type="region of interest" description="Disordered" evidence="5">
    <location>
        <begin position="30"/>
        <end position="60"/>
    </location>
</feature>
<comment type="caution">
    <text evidence="6">The sequence shown here is derived from an EMBL/GenBank/DDBJ whole genome shotgun (WGS) entry which is preliminary data.</text>
</comment>
<dbReference type="Proteomes" id="UP001530400">
    <property type="component" value="Unassembled WGS sequence"/>
</dbReference>
<evidence type="ECO:0000256" key="2">
    <source>
        <dbReference type="ARBA" id="ARBA00022803"/>
    </source>
</evidence>
<feature type="region of interest" description="Disordered" evidence="5">
    <location>
        <begin position="237"/>
        <end position="508"/>
    </location>
</feature>
<sequence length="1554" mass="175840">MTIKQYHQHHSLRDEEDLFHSALSSEFDDNHAAAANNNRPWASRTRRDREPYELLDDVPSANLKNDAQLFPDLLEEEEPMKMLRASTERMDNRSEIRKFESEVNLFPDGLLNEMDGAPAEPASVQPKIQQSSRYPVEELYPTDNNDVMMNDCYDNNEVEYDLGNDDDYYSHMQYSEPVAINTSGQSRYPIDDSDEAKSVRFKKVAWYDEQSKEPMVISPTESHDEIDSYQPMHMYNSNKNRYFDDNDTQVSSHYSDDNKSTGTFDRLYDEEYSGIYSTPVDKSERSDDKSQSCKSPSNAEGELSHRGPEHSPDSVMDTPSSTASSSFVGDLVFGANQGDADLVSSQQTDVDQSPDELASEGADGMPTPLRSNRNETAAKASTRGNEPPSLPFVVENSTPKAEEEPQWQSNDSKETLDKTPKSNQTESPMQIDETPQSNKTESPQSNATASSSPDYGSADYGSDEDSAIQDLARIMQEQQRQHRENQREVRDSRTEIQPDSVPRGRMSRLEEWQQKQKLREEKRKQDVANFLPTRYWHQSHNDAPAQMKNNGLQKLEPEPGYTQEPAGVRYYGEQGKPNLFPDLEWDEHGKVIKKARSNQVSQPHVRKSDPDDTNLHVVSSAPERIRHPISPSEAEDADVPSHVAPARIYRSGPNHQVPEELSLLESNDESSNNELVVNNTHSMHDDVSIISVDTELRQLAEHIPQRSRLQKKLHPYAIKPKDSMESDMRLDDAFEERPQDRIYSTLKRNDSMEQDMMVIDFDEQAQPIKHKFTSHSIDDEGVSIVDYFDDKSQAGSSVASPPAMRRQHCAFTDQIEEEDEEDVVAELKSYSDDSEATNNPAIFPSKAVYQMNLGQQSKSKNGCESSDLIERACEMLARGLNEDALSTLNDALSSAEASMDKIKDLLDDHYYNKERGLAPPTSEQLLDQEEYEEKLDNDFRAVASDMADIMNNIGVVHELNGDYHLAMNSFRDALDVYRRTCHRYENAGDADVDRAVSNIMHMGIAMRSRERREELHLEEEDLDAMIKAAERADERMELRIERLNTLIAVLEVENESLGRNHPTVGYTLLKKGKLHLDMNHVDLAVNDIKEAITILKGGLGSIHPSVGGALLFLADIFNYQGFHDPITDKNTALNLYEESLEAFSESYGNCNPDLGLAHNSMGIIYASRGENDLAMTSFYNALAGYGVRAKGAESVQGQTHPDVAFVWLNVGDLHMETKEWQLALRSYLKSLSALRGMDDDQRNALHRVGSKRMARKLLSRRKSQFNDSEALLAFVLQNIAKAQSMLHKYGKSIEALEEALRIHRTIESRCKDMGNTNDWSRETARILENLGEVQFASGNITTAFDYYVESLSRLRSNRDGNSNGIEVALVLGSIGHLHLKRGEYAEAAVILKECMRLFETIGVPQNNRKYKDIRSTLVDAELALMQNSSSTLAGQRRELSEIIYNDRALACDEIADTYKNKDDSITAIWFYSEALSLRREKLKGLSSGGTRDSYLVDIGKTISVIAELRQKRREFEAAKILLDEARQFYKSVGLSEEHPFHRDLQDKIEALRKA</sequence>
<feature type="region of interest" description="Disordered" evidence="5">
    <location>
        <begin position="538"/>
        <end position="574"/>
    </location>
</feature>
<feature type="compositionally biased region" description="Polar residues" evidence="5">
    <location>
        <begin position="317"/>
        <end position="327"/>
    </location>
</feature>
<evidence type="ECO:0000256" key="4">
    <source>
        <dbReference type="SAM" id="Coils"/>
    </source>
</evidence>
<organism evidence="6 7">
    <name type="scientific">Cyclotella atomus</name>
    <dbReference type="NCBI Taxonomy" id="382360"/>
    <lineage>
        <taxon>Eukaryota</taxon>
        <taxon>Sar</taxon>
        <taxon>Stramenopiles</taxon>
        <taxon>Ochrophyta</taxon>
        <taxon>Bacillariophyta</taxon>
        <taxon>Coscinodiscophyceae</taxon>
        <taxon>Thalassiosirophycidae</taxon>
        <taxon>Stephanodiscales</taxon>
        <taxon>Stephanodiscaceae</taxon>
        <taxon>Cyclotella</taxon>
    </lineage>
</organism>
<evidence type="ECO:0008006" key="8">
    <source>
        <dbReference type="Google" id="ProtNLM"/>
    </source>
</evidence>
<keyword evidence="2 3" id="KW-0802">TPR repeat</keyword>
<feature type="compositionally biased region" description="Basic and acidic residues" evidence="5">
    <location>
        <begin position="281"/>
        <end position="291"/>
    </location>
</feature>
<name>A0ABD3PYU2_9STRA</name>
<dbReference type="PANTHER" id="PTHR45641">
    <property type="entry name" value="TETRATRICOPEPTIDE REPEAT PROTEIN (AFU_ORTHOLOGUE AFUA_6G03870)"/>
    <property type="match status" value="1"/>
</dbReference>
<keyword evidence="4" id="KW-0175">Coiled coil</keyword>
<accession>A0ABD3PYU2</accession>
<evidence type="ECO:0000256" key="5">
    <source>
        <dbReference type="SAM" id="MobiDB-lite"/>
    </source>
</evidence>
<evidence type="ECO:0000256" key="3">
    <source>
        <dbReference type="PROSITE-ProRule" id="PRU00339"/>
    </source>
</evidence>
<dbReference type="SMART" id="SM00028">
    <property type="entry name" value="TPR"/>
    <property type="match status" value="8"/>
</dbReference>
<feature type="region of interest" description="Disordered" evidence="5">
    <location>
        <begin position="596"/>
        <end position="616"/>
    </location>
</feature>
<evidence type="ECO:0000313" key="7">
    <source>
        <dbReference type="Proteomes" id="UP001530400"/>
    </source>
</evidence>
<dbReference type="SUPFAM" id="SSF48452">
    <property type="entry name" value="TPR-like"/>
    <property type="match status" value="2"/>
</dbReference>
<dbReference type="EMBL" id="JALLPJ020000421">
    <property type="protein sequence ID" value="KAL3792749.1"/>
    <property type="molecule type" value="Genomic_DNA"/>
</dbReference>